<dbReference type="InterPro" id="IPR025579">
    <property type="entry name" value="DUF4357"/>
</dbReference>
<feature type="domain" description="DUF4357" evidence="1">
    <location>
        <begin position="45"/>
        <end position="98"/>
    </location>
</feature>
<sequence>MKFFIRNNNVNAIMKRDGKLNIILKGSTAMKELKSSFPKSFLRIRNEMIESGILKSQGENFVFTQDYECSSPSKAGSLVVGTSSNGLTMWKNKDGKTLKWILSRLEG</sequence>
<dbReference type="Pfam" id="PF14267">
    <property type="entry name" value="DUF4357"/>
    <property type="match status" value="1"/>
</dbReference>
<evidence type="ECO:0000313" key="2">
    <source>
        <dbReference type="EMBL" id="MFH6767521.1"/>
    </source>
</evidence>
<evidence type="ECO:0000259" key="1">
    <source>
        <dbReference type="Pfam" id="PF14267"/>
    </source>
</evidence>
<accession>A0ABW7ML25</accession>
<proteinExistence type="predicted"/>
<protein>
    <submittedName>
        <fullName evidence="2">DUF4357 domain-containing protein</fullName>
    </submittedName>
</protein>
<dbReference type="Proteomes" id="UP001610104">
    <property type="component" value="Unassembled WGS sequence"/>
</dbReference>
<organism evidence="2 3">
    <name type="scientific">Gaetbulibacter aquiaggeris</name>
    <dbReference type="NCBI Taxonomy" id="1735373"/>
    <lineage>
        <taxon>Bacteria</taxon>
        <taxon>Pseudomonadati</taxon>
        <taxon>Bacteroidota</taxon>
        <taxon>Flavobacteriia</taxon>
        <taxon>Flavobacteriales</taxon>
        <taxon>Flavobacteriaceae</taxon>
        <taxon>Gaetbulibacter</taxon>
    </lineage>
</organism>
<dbReference type="RefSeq" id="WP_395436818.1">
    <property type="nucleotide sequence ID" value="NZ_JBAWKC010000001.1"/>
</dbReference>
<keyword evidence="3" id="KW-1185">Reference proteome</keyword>
<gene>
    <name evidence="2" type="ORF">V8G56_02140</name>
</gene>
<comment type="caution">
    <text evidence="2">The sequence shown here is derived from an EMBL/GenBank/DDBJ whole genome shotgun (WGS) entry which is preliminary data.</text>
</comment>
<name>A0ABW7ML25_9FLAO</name>
<reference evidence="2 3" key="1">
    <citation type="submission" date="2024-02" db="EMBL/GenBank/DDBJ databases">
        <title>A Gaetbulibacter species isolated from tidal flats and genomic insights of their niches.</title>
        <authorList>
            <person name="Ye Y."/>
        </authorList>
    </citation>
    <scope>NUCLEOTIDE SEQUENCE [LARGE SCALE GENOMIC DNA]</scope>
    <source>
        <strain evidence="2 3">KEM-8</strain>
    </source>
</reference>
<dbReference type="EMBL" id="JBAWKC010000001">
    <property type="protein sequence ID" value="MFH6767521.1"/>
    <property type="molecule type" value="Genomic_DNA"/>
</dbReference>
<evidence type="ECO:0000313" key="3">
    <source>
        <dbReference type="Proteomes" id="UP001610104"/>
    </source>
</evidence>